<feature type="domain" description="Ig-like" evidence="28">
    <location>
        <begin position="169"/>
        <end position="257"/>
    </location>
</feature>
<accession>A0A498NP17</accession>
<evidence type="ECO:0000256" key="11">
    <source>
        <dbReference type="ARBA" id="ARBA00022679"/>
    </source>
</evidence>
<evidence type="ECO:0000259" key="28">
    <source>
        <dbReference type="PROSITE" id="PS50835"/>
    </source>
</evidence>
<evidence type="ECO:0000256" key="2">
    <source>
        <dbReference type="ARBA" id="ARBA00001946"/>
    </source>
</evidence>
<sequence length="909" mass="100096">MTDFRAALKSRSGPKPGSEIKTSTPAKVDFRSLLNKKDGSPKAPAAATPPPSSAPSDFRSLLNKKQAPEPEKTNEQKTEQNSSKVAPKTPLKEKQSGVNGVNGGAIDKKVNVKENATPEKKPSSPDAGTTEKKEKATPEKKTNDGKVSETNDKKAKVVNGGEKDAGKLPVFKQPLSDITVVDGERLRLECQVASDPKAVITWILDGKIVKASKFIVLSQEGEKCSLTVDKALPEDEGRYTCRAENAHGKTECSCMVTVDDPSDPSADKKNRKSSSTTPTTENEARIKKKPAPAKQSSPPQFLQFPGDQKIRAGEKVELLGNFGGAAPITCSWLKFKKPIQPGNGGISIETTENSSKLTIAASDQDHCGCYTLELQNKFGTKQASLNLTIVDKPDPPAGIPAASDIRKSSLTLSWYGPTYDGGSIVQSYNLEIWNSVDDTWADLTSCNSTSYHVQNLLTDRQYKFRVRAVNVYGVGEPSAESEPIQVGVEEVTVKKEEEEVGAAVSDDDEEKEPEYRDVVVKKDCSVKDYYDIEDRLGTISGGELFERIVDEDFELTEREVIKYMLQIIDGVQFIHKQGIVHLDLKPENIMCINKTGSKIKLIDFGLARRLEDSGSLKVLFGTPEFVAPEVINYEAISYPTDMWSIGVICYILVSGLSPFMGDNDNETLSNVTSATWDFEDEAFDEISDQAKDFISSLLKKDMKARLTCAQCLEHSWLKQDTKNMEAKQLSKERMKKYILRRRWQKTGNAVRAISRFSSMGMLGGVGPKKSSPTDEEPPAPFLESMEDETRTPVAPSFSSVIQDVEVVEGSAARFDCKIEGYPDPDIVWYKDDQPIKETRHFQIDYEEDGHCSLVISEVCPDDDAKYTCKAVNSLGEATCTAELMVEFMQEEEGEGEAEAEAEAEGEEED</sequence>
<feature type="region of interest" description="Disordered" evidence="26">
    <location>
        <begin position="258"/>
        <end position="305"/>
    </location>
</feature>
<proteinExistence type="evidence at protein level"/>
<dbReference type="InterPro" id="IPR003598">
    <property type="entry name" value="Ig_sub2"/>
</dbReference>
<dbReference type="PROSITE" id="PS50011">
    <property type="entry name" value="PROTEIN_KINASE_DOM"/>
    <property type="match status" value="1"/>
</dbReference>
<comment type="caution">
    <text evidence="30">The sequence shown here is derived from an EMBL/GenBank/DDBJ whole genome shotgun (WGS) entry which is preliminary data.</text>
</comment>
<evidence type="ECO:0000256" key="19">
    <source>
        <dbReference type="ARBA" id="ARBA00022860"/>
    </source>
</evidence>
<dbReference type="AlphaFoldDB" id="A0A498NP17"/>
<dbReference type="SUPFAM" id="SSF49265">
    <property type="entry name" value="Fibronectin type III"/>
    <property type="match status" value="1"/>
</dbReference>
<evidence type="ECO:0000256" key="20">
    <source>
        <dbReference type="ARBA" id="ARBA00023157"/>
    </source>
</evidence>
<dbReference type="CDD" id="cd00063">
    <property type="entry name" value="FN3"/>
    <property type="match status" value="1"/>
</dbReference>
<evidence type="ECO:0000256" key="4">
    <source>
        <dbReference type="ARBA" id="ARBA00004529"/>
    </source>
</evidence>
<organism evidence="30 31">
    <name type="scientific">Labeo rohita</name>
    <name type="common">Indian major carp</name>
    <name type="synonym">Cyprinus rohita</name>
    <dbReference type="NCBI Taxonomy" id="84645"/>
    <lineage>
        <taxon>Eukaryota</taxon>
        <taxon>Metazoa</taxon>
        <taxon>Chordata</taxon>
        <taxon>Craniata</taxon>
        <taxon>Vertebrata</taxon>
        <taxon>Euteleostomi</taxon>
        <taxon>Actinopterygii</taxon>
        <taxon>Neopterygii</taxon>
        <taxon>Teleostei</taxon>
        <taxon>Ostariophysi</taxon>
        <taxon>Cypriniformes</taxon>
        <taxon>Cyprinidae</taxon>
        <taxon>Labeoninae</taxon>
        <taxon>Labeonini</taxon>
        <taxon>Labeo</taxon>
    </lineage>
</organism>
<dbReference type="GO" id="GO:0005524">
    <property type="term" value="F:ATP binding"/>
    <property type="evidence" value="ECO:0007669"/>
    <property type="project" value="UniProtKB-KW"/>
</dbReference>
<keyword evidence="22" id="KW-0206">Cytoskeleton</keyword>
<keyword evidence="19" id="KW-0112">Calmodulin-binding</keyword>
<keyword evidence="32" id="KW-1267">Proteomics identification</keyword>
<feature type="domain" description="Protein kinase" evidence="27">
    <location>
        <begin position="466"/>
        <end position="717"/>
    </location>
</feature>
<dbReference type="SUPFAM" id="SSF48726">
    <property type="entry name" value="Immunoglobulin"/>
    <property type="match status" value="3"/>
</dbReference>
<keyword evidence="14" id="KW-0547">Nucleotide-binding</keyword>
<keyword evidence="16" id="KW-0106">Calcium</keyword>
<dbReference type="InterPro" id="IPR036116">
    <property type="entry name" value="FN3_sf"/>
</dbReference>
<evidence type="ECO:0007829" key="32">
    <source>
        <dbReference type="PeptideAtlas" id="A0A498NP17"/>
    </source>
</evidence>
<evidence type="ECO:0000256" key="21">
    <source>
        <dbReference type="ARBA" id="ARBA00023203"/>
    </source>
</evidence>
<keyword evidence="20" id="KW-1015">Disulfide bond</keyword>
<keyword evidence="24" id="KW-0393">Immunoglobulin domain</keyword>
<keyword evidence="23" id="KW-0966">Cell projection</keyword>
<feature type="domain" description="Ig-like" evidence="28">
    <location>
        <begin position="795"/>
        <end position="884"/>
    </location>
</feature>
<evidence type="ECO:0000256" key="17">
    <source>
        <dbReference type="ARBA" id="ARBA00022840"/>
    </source>
</evidence>
<keyword evidence="12" id="KW-0479">Metal-binding</keyword>
<name>A0A498NP17_LABRO</name>
<comment type="cofactor">
    <cofactor evidence="1">
        <name>Ca(2+)</name>
        <dbReference type="ChEBI" id="CHEBI:29108"/>
    </cofactor>
</comment>
<dbReference type="GO" id="GO:0030027">
    <property type="term" value="C:lamellipodium"/>
    <property type="evidence" value="ECO:0007669"/>
    <property type="project" value="UniProtKB-SubCell"/>
</dbReference>
<evidence type="ECO:0000256" key="16">
    <source>
        <dbReference type="ARBA" id="ARBA00022837"/>
    </source>
</evidence>
<keyword evidence="10" id="KW-0597">Phosphoprotein</keyword>
<keyword evidence="17" id="KW-0067">ATP-binding</keyword>
<evidence type="ECO:0000256" key="14">
    <source>
        <dbReference type="ARBA" id="ARBA00022741"/>
    </source>
</evidence>
<keyword evidence="21" id="KW-0009">Actin-binding</keyword>
<dbReference type="InterPro" id="IPR003599">
    <property type="entry name" value="Ig_sub"/>
</dbReference>
<dbReference type="GO" id="GO:0046872">
    <property type="term" value="F:metal ion binding"/>
    <property type="evidence" value="ECO:0007669"/>
    <property type="project" value="UniProtKB-KW"/>
</dbReference>
<keyword evidence="18" id="KW-0460">Magnesium</keyword>
<evidence type="ECO:0000256" key="9">
    <source>
        <dbReference type="ARBA" id="ARBA00022527"/>
    </source>
</evidence>
<dbReference type="InterPro" id="IPR036179">
    <property type="entry name" value="Ig-like_dom_sf"/>
</dbReference>
<dbReference type="InterPro" id="IPR007110">
    <property type="entry name" value="Ig-like_dom"/>
</dbReference>
<dbReference type="SUPFAM" id="SSF56112">
    <property type="entry name" value="Protein kinase-like (PK-like)"/>
    <property type="match status" value="1"/>
</dbReference>
<dbReference type="Pfam" id="PF00069">
    <property type="entry name" value="Pkinase"/>
    <property type="match status" value="1"/>
</dbReference>
<evidence type="ECO:0000256" key="12">
    <source>
        <dbReference type="ARBA" id="ARBA00022723"/>
    </source>
</evidence>
<dbReference type="Gene3D" id="1.10.510.10">
    <property type="entry name" value="Transferase(Phosphotransferase) domain 1"/>
    <property type="match status" value="1"/>
</dbReference>
<keyword evidence="31" id="KW-1185">Reference proteome</keyword>
<dbReference type="EC" id="2.7.11.18" evidence="6"/>
<dbReference type="Pfam" id="PF07679">
    <property type="entry name" value="I-set"/>
    <property type="match status" value="3"/>
</dbReference>
<evidence type="ECO:0000256" key="5">
    <source>
        <dbReference type="ARBA" id="ARBA00006692"/>
    </source>
</evidence>
<dbReference type="SMART" id="SM00409">
    <property type="entry name" value="IG"/>
    <property type="match status" value="3"/>
</dbReference>
<dbReference type="FunFam" id="1.10.510.10:FF:000175">
    <property type="entry name" value="Myosin light chain kinase, smooth muscle"/>
    <property type="match status" value="1"/>
</dbReference>
<dbReference type="FunFam" id="2.60.40.10:FF:000580">
    <property type="entry name" value="Myosin light chain kinase, smooth muscle"/>
    <property type="match status" value="1"/>
</dbReference>
<dbReference type="InterPro" id="IPR003961">
    <property type="entry name" value="FN3_dom"/>
</dbReference>
<keyword evidence="8" id="KW-0963">Cytoplasm</keyword>
<reference evidence="30 31" key="1">
    <citation type="submission" date="2018-03" db="EMBL/GenBank/DDBJ databases">
        <title>Draft genome sequence of Rohu Carp (Labeo rohita).</title>
        <authorList>
            <person name="Das P."/>
            <person name="Kushwaha B."/>
            <person name="Joshi C.G."/>
            <person name="Kumar D."/>
            <person name="Nagpure N.S."/>
            <person name="Sahoo L."/>
            <person name="Das S.P."/>
            <person name="Bit A."/>
            <person name="Patnaik S."/>
            <person name="Meher P.K."/>
            <person name="Jayasankar P."/>
            <person name="Koringa P.G."/>
            <person name="Patel N.V."/>
            <person name="Hinsu A.T."/>
            <person name="Kumar R."/>
            <person name="Pandey M."/>
            <person name="Agarwal S."/>
            <person name="Srivastava S."/>
            <person name="Singh M."/>
            <person name="Iquebal M.A."/>
            <person name="Jaiswal S."/>
            <person name="Angadi U.B."/>
            <person name="Kumar N."/>
            <person name="Raza M."/>
            <person name="Shah T.M."/>
            <person name="Rai A."/>
            <person name="Jena J.K."/>
        </authorList>
    </citation>
    <scope>NUCLEOTIDE SEQUENCE [LARGE SCALE GENOMIC DNA]</scope>
    <source>
        <strain evidence="30">DASCIFA01</strain>
        <tissue evidence="30">Testis</tissue>
    </source>
</reference>
<dbReference type="InterPro" id="IPR013098">
    <property type="entry name" value="Ig_I-set"/>
</dbReference>
<feature type="compositionally biased region" description="Basic and acidic residues" evidence="26">
    <location>
        <begin position="66"/>
        <end position="78"/>
    </location>
</feature>
<dbReference type="GO" id="GO:0005516">
    <property type="term" value="F:calmodulin binding"/>
    <property type="evidence" value="ECO:0007669"/>
    <property type="project" value="UniProtKB-KW"/>
</dbReference>
<keyword evidence="13" id="KW-0677">Repeat</keyword>
<dbReference type="SMART" id="SM00408">
    <property type="entry name" value="IGc2"/>
    <property type="match status" value="2"/>
</dbReference>
<dbReference type="FunFam" id="2.60.40.10:FF:000297">
    <property type="entry name" value="Myosin light chain kinase, smooth muscle"/>
    <property type="match status" value="1"/>
</dbReference>
<dbReference type="PROSITE" id="PS00108">
    <property type="entry name" value="PROTEIN_KINASE_ST"/>
    <property type="match status" value="1"/>
</dbReference>
<dbReference type="InterPro" id="IPR013783">
    <property type="entry name" value="Ig-like_fold"/>
</dbReference>
<feature type="region of interest" description="Disordered" evidence="26">
    <location>
        <begin position="763"/>
        <end position="788"/>
    </location>
</feature>
<comment type="cofactor">
    <cofactor evidence="2">
        <name>Mg(2+)</name>
        <dbReference type="ChEBI" id="CHEBI:18420"/>
    </cofactor>
</comment>
<evidence type="ECO:0000256" key="18">
    <source>
        <dbReference type="ARBA" id="ARBA00022842"/>
    </source>
</evidence>
<evidence type="ECO:0000259" key="29">
    <source>
        <dbReference type="PROSITE" id="PS50853"/>
    </source>
</evidence>
<comment type="subcellular location">
    <subcellularLocation>
        <location evidence="3">Cell projection</location>
        <location evidence="3">Lamellipodium</location>
    </subcellularLocation>
    <subcellularLocation>
        <location evidence="4">Cytoplasm</location>
        <location evidence="4">Cytoskeleton</location>
        <location evidence="4">Stress fiber</location>
    </subcellularLocation>
</comment>
<evidence type="ECO:0000256" key="22">
    <source>
        <dbReference type="ARBA" id="ARBA00023212"/>
    </source>
</evidence>
<dbReference type="EMBL" id="QBIY01011265">
    <property type="protein sequence ID" value="RXN33561.1"/>
    <property type="molecule type" value="Genomic_DNA"/>
</dbReference>
<evidence type="ECO:0000256" key="7">
    <source>
        <dbReference type="ARBA" id="ARBA00021842"/>
    </source>
</evidence>
<dbReference type="InterPro" id="IPR008271">
    <property type="entry name" value="Ser/Thr_kinase_AS"/>
</dbReference>
<evidence type="ECO:0000313" key="30">
    <source>
        <dbReference type="EMBL" id="RXN33561.1"/>
    </source>
</evidence>
<dbReference type="SMART" id="SM00060">
    <property type="entry name" value="FN3"/>
    <property type="match status" value="1"/>
</dbReference>
<dbReference type="GO" id="GO:0003779">
    <property type="term" value="F:actin binding"/>
    <property type="evidence" value="ECO:0007669"/>
    <property type="project" value="UniProtKB-KW"/>
</dbReference>
<gene>
    <name evidence="30" type="ORF">ROHU_036044</name>
</gene>
<feature type="region of interest" description="Disordered" evidence="26">
    <location>
        <begin position="1"/>
        <end position="154"/>
    </location>
</feature>
<dbReference type="Pfam" id="PF00041">
    <property type="entry name" value="fn3"/>
    <property type="match status" value="1"/>
</dbReference>
<dbReference type="InterPro" id="IPR000719">
    <property type="entry name" value="Prot_kinase_dom"/>
</dbReference>
<evidence type="ECO:0000256" key="6">
    <source>
        <dbReference type="ARBA" id="ARBA00012430"/>
    </source>
</evidence>
<keyword evidence="9" id="KW-0723">Serine/threonine-protein kinase</keyword>
<comment type="similarity">
    <text evidence="5">Belongs to the protein kinase superfamily. CAMK Ser/Thr protein kinase family.</text>
</comment>
<dbReference type="PROSITE" id="PS50853">
    <property type="entry name" value="FN3"/>
    <property type="match status" value="1"/>
</dbReference>
<dbReference type="GO" id="GO:0001725">
    <property type="term" value="C:stress fiber"/>
    <property type="evidence" value="ECO:0007669"/>
    <property type="project" value="UniProtKB-SubCell"/>
</dbReference>
<dbReference type="FunFam" id="2.60.40.10:FF:000080">
    <property type="entry name" value="Myosin light chain kinase, smooth muscle"/>
    <property type="match status" value="1"/>
</dbReference>
<dbReference type="PRINTS" id="PR00014">
    <property type="entry name" value="FNTYPEIII"/>
</dbReference>
<dbReference type="SMART" id="SM00220">
    <property type="entry name" value="S_TKc"/>
    <property type="match status" value="1"/>
</dbReference>
<dbReference type="Gene3D" id="2.60.40.10">
    <property type="entry name" value="Immunoglobulins"/>
    <property type="match status" value="4"/>
</dbReference>
<dbReference type="STRING" id="84645.A0A498NP17"/>
<evidence type="ECO:0000256" key="8">
    <source>
        <dbReference type="ARBA" id="ARBA00022490"/>
    </source>
</evidence>
<evidence type="ECO:0000259" key="27">
    <source>
        <dbReference type="PROSITE" id="PS50011"/>
    </source>
</evidence>
<evidence type="ECO:0000256" key="1">
    <source>
        <dbReference type="ARBA" id="ARBA00001913"/>
    </source>
</evidence>
<dbReference type="InterPro" id="IPR011009">
    <property type="entry name" value="Kinase-like_dom_sf"/>
</dbReference>
<evidence type="ECO:0000256" key="26">
    <source>
        <dbReference type="SAM" id="MobiDB-lite"/>
    </source>
</evidence>
<evidence type="ECO:0000256" key="3">
    <source>
        <dbReference type="ARBA" id="ARBA00004510"/>
    </source>
</evidence>
<evidence type="ECO:0000313" key="31">
    <source>
        <dbReference type="Proteomes" id="UP000290572"/>
    </source>
</evidence>
<dbReference type="PANTHER" id="PTHR47633">
    <property type="entry name" value="IMMUNOGLOBULIN"/>
    <property type="match status" value="1"/>
</dbReference>
<evidence type="ECO:0000256" key="23">
    <source>
        <dbReference type="ARBA" id="ARBA00023273"/>
    </source>
</evidence>
<dbReference type="PANTHER" id="PTHR47633:SF1">
    <property type="entry name" value="MYOSIN LIGHT CHAIN KINASE, SMOOTH MUSCLE"/>
    <property type="match status" value="1"/>
</dbReference>
<evidence type="ECO:0000256" key="24">
    <source>
        <dbReference type="ARBA" id="ARBA00023319"/>
    </source>
</evidence>
<dbReference type="PROSITE" id="PS50835">
    <property type="entry name" value="IG_LIKE"/>
    <property type="match status" value="2"/>
</dbReference>
<feature type="region of interest" description="Disordered" evidence="26">
    <location>
        <begin position="889"/>
        <end position="909"/>
    </location>
</feature>
<dbReference type="GO" id="GO:0004687">
    <property type="term" value="F:myosin light chain kinase activity"/>
    <property type="evidence" value="ECO:0007669"/>
    <property type="project" value="UniProtKB-EC"/>
</dbReference>
<dbReference type="Proteomes" id="UP000290572">
    <property type="component" value="Unassembled WGS sequence"/>
</dbReference>
<keyword evidence="11" id="KW-0808">Transferase</keyword>
<evidence type="ECO:0000256" key="13">
    <source>
        <dbReference type="ARBA" id="ARBA00022737"/>
    </source>
</evidence>
<evidence type="ECO:0000256" key="25">
    <source>
        <dbReference type="ARBA" id="ARBA00030959"/>
    </source>
</evidence>
<evidence type="ECO:0000256" key="15">
    <source>
        <dbReference type="ARBA" id="ARBA00022777"/>
    </source>
</evidence>
<keyword evidence="15" id="KW-0418">Kinase</keyword>
<protein>
    <recommendedName>
        <fullName evidence="7">Myosin light chain kinase, smooth muscle</fullName>
        <ecNumber evidence="6">2.7.11.18</ecNumber>
    </recommendedName>
    <alternativeName>
        <fullName evidence="25">Telokin</fullName>
    </alternativeName>
</protein>
<evidence type="ECO:0000256" key="10">
    <source>
        <dbReference type="ARBA" id="ARBA00022553"/>
    </source>
</evidence>
<feature type="domain" description="Fibronectin type-III" evidence="29">
    <location>
        <begin position="395"/>
        <end position="489"/>
    </location>
</feature>
<feature type="compositionally biased region" description="Basic and acidic residues" evidence="26">
    <location>
        <begin position="106"/>
        <end position="154"/>
    </location>
</feature>